<protein>
    <submittedName>
        <fullName evidence="1">Uncharacterized protein</fullName>
    </submittedName>
</protein>
<reference evidence="1 2" key="1">
    <citation type="submission" date="2024-02" db="EMBL/GenBank/DDBJ databases">
        <authorList>
            <person name="Vignale AGUSTIN F."/>
            <person name="Sosa J E."/>
            <person name="Modenutti C."/>
        </authorList>
    </citation>
    <scope>NUCLEOTIDE SEQUENCE [LARGE SCALE GENOMIC DNA]</scope>
</reference>
<proteinExistence type="predicted"/>
<dbReference type="AlphaFoldDB" id="A0ABC8SG82"/>
<organism evidence="1 2">
    <name type="scientific">Ilex paraguariensis</name>
    <name type="common">yerba mate</name>
    <dbReference type="NCBI Taxonomy" id="185542"/>
    <lineage>
        <taxon>Eukaryota</taxon>
        <taxon>Viridiplantae</taxon>
        <taxon>Streptophyta</taxon>
        <taxon>Embryophyta</taxon>
        <taxon>Tracheophyta</taxon>
        <taxon>Spermatophyta</taxon>
        <taxon>Magnoliopsida</taxon>
        <taxon>eudicotyledons</taxon>
        <taxon>Gunneridae</taxon>
        <taxon>Pentapetalae</taxon>
        <taxon>asterids</taxon>
        <taxon>campanulids</taxon>
        <taxon>Aquifoliales</taxon>
        <taxon>Aquifoliaceae</taxon>
        <taxon>Ilex</taxon>
    </lineage>
</organism>
<gene>
    <name evidence="1" type="ORF">ILEXP_LOCUS21847</name>
</gene>
<accession>A0ABC8SG82</accession>
<sequence length="136" mass="14691">MCKEKGGCCQGEKGENISILEVKDFPSREDNYNIEAKDGKGDGFVKKDGGDEGIVLEKGSSSRKRQPIESLSVKLIAKGVFVEEHEISGVCVVETDVEEGGCVNKETSGSCEGWIAERVCDERISSFIQSQILGSV</sequence>
<evidence type="ECO:0000313" key="1">
    <source>
        <dbReference type="EMBL" id="CAK9153567.1"/>
    </source>
</evidence>
<dbReference type="Proteomes" id="UP001642360">
    <property type="component" value="Unassembled WGS sequence"/>
</dbReference>
<keyword evidence="2" id="KW-1185">Reference proteome</keyword>
<comment type="caution">
    <text evidence="1">The sequence shown here is derived from an EMBL/GenBank/DDBJ whole genome shotgun (WGS) entry which is preliminary data.</text>
</comment>
<dbReference type="EMBL" id="CAUOFW020002414">
    <property type="protein sequence ID" value="CAK9153567.1"/>
    <property type="molecule type" value="Genomic_DNA"/>
</dbReference>
<evidence type="ECO:0000313" key="2">
    <source>
        <dbReference type="Proteomes" id="UP001642360"/>
    </source>
</evidence>
<name>A0ABC8SG82_9AQUA</name>